<keyword evidence="2" id="KW-1185">Reference proteome</keyword>
<dbReference type="InterPro" id="IPR036610">
    <property type="entry name" value="PEBP-like_sf"/>
</dbReference>
<evidence type="ECO:0000313" key="2">
    <source>
        <dbReference type="Proteomes" id="UP000759131"/>
    </source>
</evidence>
<organism evidence="1">
    <name type="scientific">Medioppia subpectinata</name>
    <dbReference type="NCBI Taxonomy" id="1979941"/>
    <lineage>
        <taxon>Eukaryota</taxon>
        <taxon>Metazoa</taxon>
        <taxon>Ecdysozoa</taxon>
        <taxon>Arthropoda</taxon>
        <taxon>Chelicerata</taxon>
        <taxon>Arachnida</taxon>
        <taxon>Acari</taxon>
        <taxon>Acariformes</taxon>
        <taxon>Sarcoptiformes</taxon>
        <taxon>Oribatida</taxon>
        <taxon>Brachypylina</taxon>
        <taxon>Oppioidea</taxon>
        <taxon>Oppiidae</taxon>
        <taxon>Medioppia</taxon>
    </lineage>
</organism>
<dbReference type="Gene3D" id="3.90.280.10">
    <property type="entry name" value="PEBP-like"/>
    <property type="match status" value="1"/>
</dbReference>
<dbReference type="EMBL" id="OC857846">
    <property type="protein sequence ID" value="CAD7625718.1"/>
    <property type="molecule type" value="Genomic_DNA"/>
</dbReference>
<dbReference type="SUPFAM" id="SSF49777">
    <property type="entry name" value="PEBP-like"/>
    <property type="match status" value="1"/>
</dbReference>
<sequence>MGKTLAEYKGSGPPKDTGLYRYIFLVYNEPGFVNTTEETVASDSLTGRPFFKVRDYAKTNRLGQPVAINYFQAQFDGSLG</sequence>
<gene>
    <name evidence="1" type="ORF">OSB1V03_LOCUS6151</name>
</gene>
<dbReference type="AlphaFoldDB" id="A0A7R9KMU1"/>
<dbReference type="CDD" id="cd00866">
    <property type="entry name" value="PEBP_euk"/>
    <property type="match status" value="1"/>
</dbReference>
<dbReference type="OrthoDB" id="2506647at2759"/>
<dbReference type="PANTHER" id="PTHR11362:SF82">
    <property type="entry name" value="PHOSPHATIDYLETHANOLAMINE-BINDING PROTEIN 4"/>
    <property type="match status" value="1"/>
</dbReference>
<dbReference type="InterPro" id="IPR035810">
    <property type="entry name" value="PEBP_euk"/>
</dbReference>
<dbReference type="EMBL" id="CAJPIZ010003271">
    <property type="protein sequence ID" value="CAG2106148.1"/>
    <property type="molecule type" value="Genomic_DNA"/>
</dbReference>
<accession>A0A7R9KMU1</accession>
<name>A0A7R9KMU1_9ACAR</name>
<dbReference type="Proteomes" id="UP000759131">
    <property type="component" value="Unassembled WGS sequence"/>
</dbReference>
<reference evidence="1" key="1">
    <citation type="submission" date="2020-11" db="EMBL/GenBank/DDBJ databases">
        <authorList>
            <person name="Tran Van P."/>
        </authorList>
    </citation>
    <scope>NUCLEOTIDE SEQUENCE</scope>
</reference>
<proteinExistence type="predicted"/>
<dbReference type="PANTHER" id="PTHR11362">
    <property type="entry name" value="PHOSPHATIDYLETHANOLAMINE-BINDING PROTEIN"/>
    <property type="match status" value="1"/>
</dbReference>
<protein>
    <submittedName>
        <fullName evidence="1">Uncharacterized protein</fullName>
    </submittedName>
</protein>
<evidence type="ECO:0000313" key="1">
    <source>
        <dbReference type="EMBL" id="CAD7625718.1"/>
    </source>
</evidence>